<feature type="region of interest" description="Disordered" evidence="10">
    <location>
        <begin position="1"/>
        <end position="78"/>
    </location>
</feature>
<dbReference type="EMBL" id="JBGMDY010000008">
    <property type="protein sequence ID" value="KAL2323973.1"/>
    <property type="molecule type" value="Genomic_DNA"/>
</dbReference>
<evidence type="ECO:0000256" key="5">
    <source>
        <dbReference type="ARBA" id="ARBA00022989"/>
    </source>
</evidence>
<evidence type="ECO:0000256" key="10">
    <source>
        <dbReference type="SAM" id="MobiDB-lite"/>
    </source>
</evidence>
<keyword evidence="14" id="KW-1185">Reference proteome</keyword>
<keyword evidence="7 9" id="KW-0472">Membrane</keyword>
<feature type="compositionally biased region" description="Polar residues" evidence="10">
    <location>
        <begin position="90"/>
        <end position="101"/>
    </location>
</feature>
<evidence type="ECO:0000256" key="3">
    <source>
        <dbReference type="ARBA" id="ARBA00022448"/>
    </source>
</evidence>
<evidence type="ECO:0000313" key="13">
    <source>
        <dbReference type="EMBL" id="KAL2323973.1"/>
    </source>
</evidence>
<comment type="caution">
    <text evidence="13">The sequence shown here is derived from an EMBL/GenBank/DDBJ whole genome shotgun (WGS) entry which is preliminary data.</text>
</comment>
<evidence type="ECO:0000256" key="7">
    <source>
        <dbReference type="ARBA" id="ARBA00023136"/>
    </source>
</evidence>
<dbReference type="PANTHER" id="PTHR31618:SF1">
    <property type="entry name" value="EF-HAND DOMAIN-CONTAINING PROTEIN"/>
    <property type="match status" value="1"/>
</dbReference>
<keyword evidence="8" id="KW-0407">Ion channel</keyword>
<dbReference type="PANTHER" id="PTHR31618">
    <property type="entry name" value="MECHANOSENSITIVE ION CHANNEL PROTEIN 5"/>
    <property type="match status" value="1"/>
</dbReference>
<feature type="transmembrane region" description="Helical" evidence="11">
    <location>
        <begin position="202"/>
        <end position="225"/>
    </location>
</feature>
<feature type="transmembrane region" description="Helical" evidence="11">
    <location>
        <begin position="245"/>
        <end position="263"/>
    </location>
</feature>
<feature type="transmembrane region" description="Helical" evidence="11">
    <location>
        <begin position="581"/>
        <end position="604"/>
    </location>
</feature>
<comment type="similarity">
    <text evidence="2 9">Belongs to the MscS (TC 1.A.23) family.</text>
</comment>
<evidence type="ECO:0000256" key="1">
    <source>
        <dbReference type="ARBA" id="ARBA00004141"/>
    </source>
</evidence>
<dbReference type="InterPro" id="IPR006685">
    <property type="entry name" value="MscS_channel_2nd"/>
</dbReference>
<dbReference type="GO" id="GO:0005886">
    <property type="term" value="C:plasma membrane"/>
    <property type="evidence" value="ECO:0007669"/>
    <property type="project" value="UniProtKB-UniRule"/>
</dbReference>
<evidence type="ECO:0000256" key="9">
    <source>
        <dbReference type="PIRNR" id="PIRNR017209"/>
    </source>
</evidence>
<evidence type="ECO:0000256" key="6">
    <source>
        <dbReference type="ARBA" id="ARBA00023065"/>
    </source>
</evidence>
<feature type="region of interest" description="Disordered" evidence="10">
    <location>
        <begin position="379"/>
        <end position="406"/>
    </location>
</feature>
<feature type="region of interest" description="Disordered" evidence="10">
    <location>
        <begin position="90"/>
        <end position="122"/>
    </location>
</feature>
<feature type="compositionally biased region" description="Basic and acidic residues" evidence="10">
    <location>
        <begin position="1"/>
        <end position="16"/>
    </location>
</feature>
<organism evidence="13 14">
    <name type="scientific">Flemingia macrophylla</name>
    <dbReference type="NCBI Taxonomy" id="520843"/>
    <lineage>
        <taxon>Eukaryota</taxon>
        <taxon>Viridiplantae</taxon>
        <taxon>Streptophyta</taxon>
        <taxon>Embryophyta</taxon>
        <taxon>Tracheophyta</taxon>
        <taxon>Spermatophyta</taxon>
        <taxon>Magnoliopsida</taxon>
        <taxon>eudicotyledons</taxon>
        <taxon>Gunneridae</taxon>
        <taxon>Pentapetalae</taxon>
        <taxon>rosids</taxon>
        <taxon>fabids</taxon>
        <taxon>Fabales</taxon>
        <taxon>Fabaceae</taxon>
        <taxon>Papilionoideae</taxon>
        <taxon>50 kb inversion clade</taxon>
        <taxon>NPAAA clade</taxon>
        <taxon>indigoferoid/millettioid clade</taxon>
        <taxon>Phaseoleae</taxon>
        <taxon>Flemingia</taxon>
    </lineage>
</organism>
<dbReference type="AlphaFoldDB" id="A0ABD1LKW0"/>
<feature type="transmembrane region" description="Helical" evidence="11">
    <location>
        <begin position="160"/>
        <end position="182"/>
    </location>
</feature>
<feature type="transmembrane region" description="Helical" evidence="11">
    <location>
        <begin position="275"/>
        <end position="295"/>
    </location>
</feature>
<dbReference type="Pfam" id="PF00924">
    <property type="entry name" value="MS_channel_2nd"/>
    <property type="match status" value="1"/>
</dbReference>
<evidence type="ECO:0000256" key="11">
    <source>
        <dbReference type="SAM" id="Phobius"/>
    </source>
</evidence>
<evidence type="ECO:0000256" key="8">
    <source>
        <dbReference type="ARBA" id="ARBA00023303"/>
    </source>
</evidence>
<dbReference type="InterPro" id="IPR016688">
    <property type="entry name" value="MscS-like_plants/fungi"/>
</dbReference>
<proteinExistence type="inferred from homology"/>
<accession>A0ABD1LKW0</accession>
<keyword evidence="4 11" id="KW-0812">Transmembrane</keyword>
<dbReference type="GO" id="GO:0050982">
    <property type="term" value="P:detection of mechanical stimulus"/>
    <property type="evidence" value="ECO:0007669"/>
    <property type="project" value="UniProtKB-ARBA"/>
</dbReference>
<dbReference type="InterPro" id="IPR023408">
    <property type="entry name" value="MscS_beta-dom_sf"/>
</dbReference>
<evidence type="ECO:0000256" key="4">
    <source>
        <dbReference type="ARBA" id="ARBA00022692"/>
    </source>
</evidence>
<evidence type="ECO:0000256" key="2">
    <source>
        <dbReference type="ARBA" id="ARBA00008017"/>
    </source>
</evidence>
<name>A0ABD1LKW0_9FABA</name>
<dbReference type="Gene3D" id="2.30.30.60">
    <property type="match status" value="1"/>
</dbReference>
<comment type="subcellular location">
    <subcellularLocation>
        <location evidence="1">Membrane</location>
        <topology evidence="1">Multi-pass membrane protein</topology>
    </subcellularLocation>
</comment>
<dbReference type="InterPro" id="IPR010920">
    <property type="entry name" value="LSM_dom_sf"/>
</dbReference>
<dbReference type="Proteomes" id="UP001603857">
    <property type="component" value="Unassembled WGS sequence"/>
</dbReference>
<evidence type="ECO:0000259" key="12">
    <source>
        <dbReference type="Pfam" id="PF00924"/>
    </source>
</evidence>
<dbReference type="SUPFAM" id="SSF50182">
    <property type="entry name" value="Sm-like ribonucleoproteins"/>
    <property type="match status" value="1"/>
</dbReference>
<keyword evidence="6" id="KW-0406">Ion transport</keyword>
<protein>
    <recommendedName>
        <fullName evidence="9">Mechanosensitive ion channel protein</fullName>
    </recommendedName>
</protein>
<evidence type="ECO:0000313" key="14">
    <source>
        <dbReference type="Proteomes" id="UP001603857"/>
    </source>
</evidence>
<sequence>MEMEDFHRRNPDDAARFQESPVTNQTSRELKVSFDEPPFNAIQEDHVRRRHSITRDSSPVSASEFRHPSASPANHSEVLRCTSNASFERNLSMQRKSSLSKAKTRSRLMDPPQDQPDRKSGRVLKSGQLLSGFLGKKGDEEEDDPFLEEDLPDKFKETHFSVWTLLEWLSLILIIALLVTTLSVPLLRNKDLWRLRLWKWEVMVLVLICGRLVSDWVIRIAVFCIERNFLLRKKVLYFVYGVKKAVQNCLWLGLVLIAWRLLFDKRVQRETHSYFLEYVTKVLVCFLVGTLVWLVKTLVVKVLASSFHVSTYFDRIQESLFNQFVIETLSGPPLVEIQKAEEEEERLAIEVQKLQNAGVTIPPNLRATAFTNIKSERFRSGSLQKSPKDKSAKFSRPLSKKSNDGSAITIDNLNKMNPNNVSAWNMKRLINMVRHGTLSTLDEQLLDNANDDDNATQIRSENEAKAAAKKIFHNVARRGCRYIYPEDLMRFMREDEAAKTLNLFEGAADTGRIGKSALKNWVVNAFRERRALALTLNDTKTAVNKLHRMLNFIVALIILVIWLLILEIATTKFLLFVGSQIVVVAFVFGNTCKTIFESIVFLFVMHPFDVGDRCEIDGVQMVVEEMNILTTIFLRYDNLKAIIPNSVLATKPIYNFYRSPDMGDAIEFYIHISTPFEKITAMKHRIQSFMDSKKEHWYPSTLIVVRDFDQLNMIKMAIWPTHKMNFQDMGERFVRRSLVLEEMIKIFRELDMNYRLLPLDINVRGVPTTSERLPPSWTTVPS</sequence>
<keyword evidence="3" id="KW-0813">Transport</keyword>
<feature type="transmembrane region" description="Helical" evidence="11">
    <location>
        <begin position="549"/>
        <end position="569"/>
    </location>
</feature>
<feature type="domain" description="Mechanosensitive ion channel MscS" evidence="12">
    <location>
        <begin position="597"/>
        <end position="656"/>
    </location>
</feature>
<dbReference type="PIRSF" id="PIRSF017209">
    <property type="entry name" value="Memb_At2g17000_prd"/>
    <property type="match status" value="1"/>
</dbReference>
<dbReference type="FunFam" id="2.30.30.60:FF:000003">
    <property type="entry name" value="Predicted mechanosensitive ion channel"/>
    <property type="match status" value="1"/>
</dbReference>
<gene>
    <name evidence="13" type="ORF">Fmac_023031</name>
</gene>
<keyword evidence="5 11" id="KW-1133">Transmembrane helix</keyword>
<dbReference type="GO" id="GO:0008381">
    <property type="term" value="F:mechanosensitive monoatomic ion channel activity"/>
    <property type="evidence" value="ECO:0007669"/>
    <property type="project" value="UniProtKB-ARBA"/>
</dbReference>
<reference evidence="13 14" key="1">
    <citation type="submission" date="2024-08" db="EMBL/GenBank/DDBJ databases">
        <title>Insights into the chromosomal genome structure of Flemingia macrophylla.</title>
        <authorList>
            <person name="Ding Y."/>
            <person name="Zhao Y."/>
            <person name="Bi W."/>
            <person name="Wu M."/>
            <person name="Zhao G."/>
            <person name="Gong Y."/>
            <person name="Li W."/>
            <person name="Zhang P."/>
        </authorList>
    </citation>
    <scope>NUCLEOTIDE SEQUENCE [LARGE SCALE GENOMIC DNA]</scope>
    <source>
        <strain evidence="13">DYQJB</strain>
        <tissue evidence="13">Leaf</tissue>
    </source>
</reference>